<evidence type="ECO:0000256" key="1">
    <source>
        <dbReference type="SAM" id="MobiDB-lite"/>
    </source>
</evidence>
<dbReference type="SUPFAM" id="SSF89095">
    <property type="entry name" value="GatB/YqeY motif"/>
    <property type="match status" value="1"/>
</dbReference>
<dbReference type="InterPro" id="IPR003789">
    <property type="entry name" value="Asn/Gln_tRNA_amidoTrase-B-like"/>
</dbReference>
<proteinExistence type="predicted"/>
<protein>
    <submittedName>
        <fullName evidence="2">GatB/YqeY domain-containing protein</fullName>
    </submittedName>
</protein>
<dbReference type="EMBL" id="JANRHA010000020">
    <property type="protein sequence ID" value="MDG3016967.1"/>
    <property type="molecule type" value="Genomic_DNA"/>
</dbReference>
<feature type="region of interest" description="Disordered" evidence="1">
    <location>
        <begin position="1"/>
        <end position="32"/>
    </location>
</feature>
<dbReference type="InterPro" id="IPR023168">
    <property type="entry name" value="GatB_Yqey_C_2"/>
</dbReference>
<dbReference type="InterPro" id="IPR019004">
    <property type="entry name" value="YqeY/Aim41"/>
</dbReference>
<comment type="caution">
    <text evidence="2">The sequence shown here is derived from an EMBL/GenBank/DDBJ whole genome shotgun (WGS) entry which is preliminary data.</text>
</comment>
<dbReference type="InterPro" id="IPR042184">
    <property type="entry name" value="YqeY/Aim41_N"/>
</dbReference>
<dbReference type="PANTHER" id="PTHR28055:SF1">
    <property type="entry name" value="ALTERED INHERITANCE OF MITOCHONDRIA PROTEIN 41, MITOCHONDRIAL"/>
    <property type="match status" value="1"/>
</dbReference>
<accession>A0A9X4M525</accession>
<dbReference type="RefSeq" id="WP_277830445.1">
    <property type="nucleotide sequence ID" value="NZ_JAAIVF010000001.1"/>
</dbReference>
<dbReference type="AlphaFoldDB" id="A0A9X4M525"/>
<dbReference type="Gene3D" id="1.10.1510.10">
    <property type="entry name" value="Uncharacterised protein YqeY/AIM41 PF09424, N-terminal domain"/>
    <property type="match status" value="1"/>
</dbReference>
<evidence type="ECO:0000313" key="3">
    <source>
        <dbReference type="Proteomes" id="UP001152755"/>
    </source>
</evidence>
<name>A0A9X4M525_9ACTN</name>
<keyword evidence="3" id="KW-1185">Reference proteome</keyword>
<dbReference type="GO" id="GO:0016884">
    <property type="term" value="F:carbon-nitrogen ligase activity, with glutamine as amido-N-donor"/>
    <property type="evidence" value="ECO:0007669"/>
    <property type="project" value="InterPro"/>
</dbReference>
<dbReference type="PANTHER" id="PTHR28055">
    <property type="entry name" value="ALTERED INHERITANCE OF MITOCHONDRIA PROTEIN 41, MITOCHONDRIAL"/>
    <property type="match status" value="1"/>
</dbReference>
<feature type="compositionally biased region" description="Basic and acidic residues" evidence="1">
    <location>
        <begin position="1"/>
        <end position="13"/>
    </location>
</feature>
<dbReference type="Pfam" id="PF09424">
    <property type="entry name" value="YqeY"/>
    <property type="match status" value="1"/>
</dbReference>
<dbReference type="Proteomes" id="UP001152755">
    <property type="component" value="Unassembled WGS sequence"/>
</dbReference>
<organism evidence="2 3">
    <name type="scientific">Speluncibacter jeojiensis</name>
    <dbReference type="NCBI Taxonomy" id="2710754"/>
    <lineage>
        <taxon>Bacteria</taxon>
        <taxon>Bacillati</taxon>
        <taxon>Actinomycetota</taxon>
        <taxon>Actinomycetes</taxon>
        <taxon>Mycobacteriales</taxon>
        <taxon>Speluncibacteraceae</taxon>
        <taxon>Speluncibacter</taxon>
    </lineage>
</organism>
<evidence type="ECO:0000313" key="2">
    <source>
        <dbReference type="EMBL" id="MDG3016967.1"/>
    </source>
</evidence>
<reference evidence="2" key="1">
    <citation type="submission" date="2022-08" db="EMBL/GenBank/DDBJ databases">
        <title>Genome analysis of Corynebacteriales strain.</title>
        <authorList>
            <person name="Lee S.D."/>
        </authorList>
    </citation>
    <scope>NUCLEOTIDE SEQUENCE</scope>
    <source>
        <strain evidence="2">D3-21</strain>
    </source>
</reference>
<gene>
    <name evidence="2" type="ORF">NVS88_20650</name>
</gene>
<sequence length="170" mass="18104">MSDHPDSDHDDQARQGSNLKTRIRADLTGAMKAKDATRTGTLRMVLAAIQTEEVAGKQARELGDDDVLKVLTKEAKKRAEAAAVFAENGRDELAAKERAEGEIIAGYLPAQLDDDELGRLVDKAVAEVAEHLGEQPGMRQMGQIMKAASALVSGRADGSRVSAAVKARLG</sequence>
<dbReference type="Gene3D" id="1.10.10.410">
    <property type="match status" value="1"/>
</dbReference>